<dbReference type="PROSITE" id="PS51257">
    <property type="entry name" value="PROKAR_LIPOPROTEIN"/>
    <property type="match status" value="1"/>
</dbReference>
<gene>
    <name evidence="2" type="ORF">CAP_1733</name>
</gene>
<feature type="compositionally biased region" description="Polar residues" evidence="1">
    <location>
        <begin position="72"/>
        <end position="84"/>
    </location>
</feature>
<dbReference type="OrthoDB" id="9994443at2"/>
<feature type="region of interest" description="Disordered" evidence="1">
    <location>
        <begin position="29"/>
        <end position="55"/>
    </location>
</feature>
<accession>A0A017TBF0</accession>
<reference evidence="2 3" key="1">
    <citation type="submission" date="2013-05" db="EMBL/GenBank/DDBJ databases">
        <title>Genome assembly of Chondromyces apiculatus DSM 436.</title>
        <authorList>
            <person name="Sharma G."/>
            <person name="Khatri I."/>
            <person name="Kaur C."/>
            <person name="Mayilraj S."/>
            <person name="Subramanian S."/>
        </authorList>
    </citation>
    <scope>NUCLEOTIDE SEQUENCE [LARGE SCALE GENOMIC DNA]</scope>
    <source>
        <strain evidence="2 3">DSM 436</strain>
    </source>
</reference>
<dbReference type="EMBL" id="ASRX01000015">
    <property type="protein sequence ID" value="EYF06603.1"/>
    <property type="molecule type" value="Genomic_DNA"/>
</dbReference>
<comment type="caution">
    <text evidence="2">The sequence shown here is derived from an EMBL/GenBank/DDBJ whole genome shotgun (WGS) entry which is preliminary data.</text>
</comment>
<keyword evidence="3" id="KW-1185">Reference proteome</keyword>
<protein>
    <submittedName>
        <fullName evidence="2">Uncharacterized protein</fullName>
    </submittedName>
</protein>
<organism evidence="2 3">
    <name type="scientific">Chondromyces apiculatus DSM 436</name>
    <dbReference type="NCBI Taxonomy" id="1192034"/>
    <lineage>
        <taxon>Bacteria</taxon>
        <taxon>Pseudomonadati</taxon>
        <taxon>Myxococcota</taxon>
        <taxon>Polyangia</taxon>
        <taxon>Polyangiales</taxon>
        <taxon>Polyangiaceae</taxon>
        <taxon>Chondromyces</taxon>
    </lineage>
</organism>
<dbReference type="RefSeq" id="WP_156040685.1">
    <property type="nucleotide sequence ID" value="NZ_ASRX01000015.1"/>
</dbReference>
<dbReference type="AlphaFoldDB" id="A0A017TBF0"/>
<name>A0A017TBF0_9BACT</name>
<evidence type="ECO:0000256" key="1">
    <source>
        <dbReference type="SAM" id="MobiDB-lite"/>
    </source>
</evidence>
<evidence type="ECO:0000313" key="2">
    <source>
        <dbReference type="EMBL" id="EYF06603.1"/>
    </source>
</evidence>
<sequence>MSQRLRRAARAFAFLATGGCIGWMGCSGDTTSKSSTRAEPPQSFGPPGTDVVSAGGVATSTSYRLVFTVGQSTQNQDRMSSTSFRLHGGVIGANEGRQ</sequence>
<evidence type="ECO:0000313" key="3">
    <source>
        <dbReference type="Proteomes" id="UP000019678"/>
    </source>
</evidence>
<dbReference type="Proteomes" id="UP000019678">
    <property type="component" value="Unassembled WGS sequence"/>
</dbReference>
<proteinExistence type="predicted"/>
<feature type="region of interest" description="Disordered" evidence="1">
    <location>
        <begin position="72"/>
        <end position="98"/>
    </location>
</feature>